<dbReference type="Proteomes" id="UP000327013">
    <property type="component" value="Chromosome 5"/>
</dbReference>
<keyword evidence="4" id="KW-0336">GPI-anchor</keyword>
<dbReference type="GO" id="GO:0098552">
    <property type="term" value="C:side of membrane"/>
    <property type="evidence" value="ECO:0007669"/>
    <property type="project" value="UniProtKB-KW"/>
</dbReference>
<feature type="domain" description="Bifunctional inhibitor/plant lipid transfer protein/seed storage helical" evidence="10">
    <location>
        <begin position="22"/>
        <end position="102"/>
    </location>
</feature>
<evidence type="ECO:0000256" key="1">
    <source>
        <dbReference type="ARBA" id="ARBA00004609"/>
    </source>
</evidence>
<dbReference type="InterPro" id="IPR043325">
    <property type="entry name" value="LTSS"/>
</dbReference>
<accession>A0A5N6R5S9</accession>
<evidence type="ECO:0000256" key="7">
    <source>
        <dbReference type="ARBA" id="ARBA00023180"/>
    </source>
</evidence>
<evidence type="ECO:0000256" key="3">
    <source>
        <dbReference type="ARBA" id="ARBA00022475"/>
    </source>
</evidence>
<evidence type="ECO:0000256" key="6">
    <source>
        <dbReference type="ARBA" id="ARBA00023157"/>
    </source>
</evidence>
<keyword evidence="3" id="KW-1003">Cell membrane</keyword>
<keyword evidence="12" id="KW-1185">Reference proteome</keyword>
<organism evidence="11 12">
    <name type="scientific">Carpinus fangiana</name>
    <dbReference type="NCBI Taxonomy" id="176857"/>
    <lineage>
        <taxon>Eukaryota</taxon>
        <taxon>Viridiplantae</taxon>
        <taxon>Streptophyta</taxon>
        <taxon>Embryophyta</taxon>
        <taxon>Tracheophyta</taxon>
        <taxon>Spermatophyta</taxon>
        <taxon>Magnoliopsida</taxon>
        <taxon>eudicotyledons</taxon>
        <taxon>Gunneridae</taxon>
        <taxon>Pentapetalae</taxon>
        <taxon>rosids</taxon>
        <taxon>fabids</taxon>
        <taxon>Fagales</taxon>
        <taxon>Betulaceae</taxon>
        <taxon>Carpinus</taxon>
    </lineage>
</organism>
<comment type="subcellular location">
    <subcellularLocation>
        <location evidence="1">Cell membrane</location>
        <topology evidence="1">Lipid-anchor</topology>
        <topology evidence="1">GPI-anchor</topology>
    </subcellularLocation>
</comment>
<keyword evidence="8" id="KW-0449">Lipoprotein</keyword>
<dbReference type="EMBL" id="CM017325">
    <property type="protein sequence ID" value="KAE8055981.1"/>
    <property type="molecule type" value="Genomic_DNA"/>
</dbReference>
<keyword evidence="5 9" id="KW-0732">Signal</keyword>
<comment type="similarity">
    <text evidence="2">Belongs to the plant LTP family.</text>
</comment>
<evidence type="ECO:0000256" key="5">
    <source>
        <dbReference type="ARBA" id="ARBA00022729"/>
    </source>
</evidence>
<evidence type="ECO:0000313" key="12">
    <source>
        <dbReference type="Proteomes" id="UP000327013"/>
    </source>
</evidence>
<dbReference type="SUPFAM" id="SSF47699">
    <property type="entry name" value="Bifunctional inhibitor/lipid-transfer protein/seed storage 2S albumin"/>
    <property type="match status" value="1"/>
</dbReference>
<dbReference type="OrthoDB" id="690947at2759"/>
<name>A0A5N6R5S9_9ROSI</name>
<dbReference type="InterPro" id="IPR016140">
    <property type="entry name" value="Bifunc_inhib/LTP/seed_store"/>
</dbReference>
<dbReference type="AlphaFoldDB" id="A0A5N6R5S9"/>
<dbReference type="CDD" id="cd00010">
    <property type="entry name" value="AAI_LTSS"/>
    <property type="match status" value="1"/>
</dbReference>
<proteinExistence type="inferred from homology"/>
<dbReference type="PANTHER" id="PTHR33044">
    <property type="entry name" value="BIFUNCTIONAL INHIBITOR/LIPID-TRANSFER PROTEIN/SEED STORAGE 2S ALBUMIN SUPERFAMILY PROTEIN-RELATED"/>
    <property type="match status" value="1"/>
</dbReference>
<keyword evidence="7" id="KW-0325">Glycoprotein</keyword>
<keyword evidence="4" id="KW-0472">Membrane</keyword>
<evidence type="ECO:0000256" key="9">
    <source>
        <dbReference type="SAM" id="SignalP"/>
    </source>
</evidence>
<evidence type="ECO:0000256" key="8">
    <source>
        <dbReference type="ARBA" id="ARBA00023288"/>
    </source>
</evidence>
<gene>
    <name evidence="11" type="ORF">FH972_012784</name>
</gene>
<keyword evidence="6" id="KW-1015">Disulfide bond</keyword>
<dbReference type="GO" id="GO:0005886">
    <property type="term" value="C:plasma membrane"/>
    <property type="evidence" value="ECO:0007669"/>
    <property type="project" value="UniProtKB-SubCell"/>
</dbReference>
<evidence type="ECO:0000256" key="4">
    <source>
        <dbReference type="ARBA" id="ARBA00022622"/>
    </source>
</evidence>
<dbReference type="Gene3D" id="1.10.110.10">
    <property type="entry name" value="Plant lipid-transfer and hydrophobic proteins"/>
    <property type="match status" value="1"/>
</dbReference>
<reference evidence="11 12" key="1">
    <citation type="submission" date="2019-06" db="EMBL/GenBank/DDBJ databases">
        <title>A chromosomal-level reference genome of Carpinus fangiana (Coryloideae, Betulaceae).</title>
        <authorList>
            <person name="Yang X."/>
            <person name="Wang Z."/>
            <person name="Zhang L."/>
            <person name="Hao G."/>
            <person name="Liu J."/>
            <person name="Yang Y."/>
        </authorList>
    </citation>
    <scope>NUCLEOTIDE SEQUENCE [LARGE SCALE GENOMIC DNA]</scope>
    <source>
        <strain evidence="11">Cfa_2016G</strain>
        <tissue evidence="11">Leaf</tissue>
    </source>
</reference>
<feature type="chain" id="PRO_5024382049" description="Bifunctional inhibitor/plant lipid transfer protein/seed storage helical domain-containing protein" evidence="9">
    <location>
        <begin position="27"/>
        <end position="142"/>
    </location>
</feature>
<sequence length="142" mass="14429">MGNCNLPILMTIVVLSAVGFASLAGAQTATCAQNLIPCVDYINSSTPAANCCSSIKEAVDTQLGCLCGLYTSPGLLKSFGITVDQALNLSRACGVTTDLNKCNASSPASPTPVPGKDNSGAGRIGWTGVSTLFLVLGSMMFC</sequence>
<dbReference type="Pfam" id="PF14368">
    <property type="entry name" value="LTP_2"/>
    <property type="match status" value="1"/>
</dbReference>
<protein>
    <recommendedName>
        <fullName evidence="10">Bifunctional inhibitor/plant lipid transfer protein/seed storage helical domain-containing protein</fullName>
    </recommendedName>
</protein>
<evidence type="ECO:0000256" key="2">
    <source>
        <dbReference type="ARBA" id="ARBA00009748"/>
    </source>
</evidence>
<feature type="signal peptide" evidence="9">
    <location>
        <begin position="1"/>
        <end position="26"/>
    </location>
</feature>
<evidence type="ECO:0000259" key="10">
    <source>
        <dbReference type="Pfam" id="PF14368"/>
    </source>
</evidence>
<dbReference type="InterPro" id="IPR036312">
    <property type="entry name" value="Bifun_inhib/LTP/seed_sf"/>
</dbReference>
<evidence type="ECO:0000313" key="11">
    <source>
        <dbReference type="EMBL" id="KAE8055981.1"/>
    </source>
</evidence>